<comment type="caution">
    <text evidence="2">The sequence shown here is derived from an EMBL/GenBank/DDBJ whole genome shotgun (WGS) entry which is preliminary data.</text>
</comment>
<evidence type="ECO:0000313" key="3">
    <source>
        <dbReference type="Proteomes" id="UP000887458"/>
    </source>
</evidence>
<feature type="non-terminal residue" evidence="2">
    <location>
        <position position="1"/>
    </location>
</feature>
<evidence type="ECO:0000313" key="2">
    <source>
        <dbReference type="EMBL" id="KAH9414903.1"/>
    </source>
</evidence>
<protein>
    <submittedName>
        <fullName evidence="2">Uncharacterized protein</fullName>
    </submittedName>
</protein>
<feature type="transmembrane region" description="Helical" evidence="1">
    <location>
        <begin position="40"/>
        <end position="63"/>
    </location>
</feature>
<keyword evidence="1" id="KW-0472">Membrane</keyword>
<accession>A0ABQ8IX53</accession>
<organism evidence="2 3">
    <name type="scientific">Dermatophagoides pteronyssinus</name>
    <name type="common">European house dust mite</name>
    <dbReference type="NCBI Taxonomy" id="6956"/>
    <lineage>
        <taxon>Eukaryota</taxon>
        <taxon>Metazoa</taxon>
        <taxon>Ecdysozoa</taxon>
        <taxon>Arthropoda</taxon>
        <taxon>Chelicerata</taxon>
        <taxon>Arachnida</taxon>
        <taxon>Acari</taxon>
        <taxon>Acariformes</taxon>
        <taxon>Sarcoptiformes</taxon>
        <taxon>Astigmata</taxon>
        <taxon>Psoroptidia</taxon>
        <taxon>Analgoidea</taxon>
        <taxon>Pyroglyphidae</taxon>
        <taxon>Dermatophagoidinae</taxon>
        <taxon>Dermatophagoides</taxon>
    </lineage>
</organism>
<proteinExistence type="predicted"/>
<sequence length="67" mass="7574">NVFAVLEHTVRILAMAIVMMEMNRKIVDVELGEKTKTKNIISLLSQDICVSIQFILVLVIVLLHPND</sequence>
<gene>
    <name evidence="2" type="ORF">DERP_012493</name>
</gene>
<keyword evidence="3" id="KW-1185">Reference proteome</keyword>
<evidence type="ECO:0000256" key="1">
    <source>
        <dbReference type="SAM" id="Phobius"/>
    </source>
</evidence>
<dbReference type="EMBL" id="NJHN03000104">
    <property type="protein sequence ID" value="KAH9414903.1"/>
    <property type="molecule type" value="Genomic_DNA"/>
</dbReference>
<keyword evidence="1" id="KW-1133">Transmembrane helix</keyword>
<dbReference type="Proteomes" id="UP000887458">
    <property type="component" value="Unassembled WGS sequence"/>
</dbReference>
<reference evidence="2 3" key="1">
    <citation type="journal article" date="2018" name="J. Allergy Clin. Immunol.">
        <title>High-quality assembly of Dermatophagoides pteronyssinus genome and transcriptome reveals a wide range of novel allergens.</title>
        <authorList>
            <person name="Liu X.Y."/>
            <person name="Yang K.Y."/>
            <person name="Wang M.Q."/>
            <person name="Kwok J.S."/>
            <person name="Zeng X."/>
            <person name="Yang Z."/>
            <person name="Xiao X.J."/>
            <person name="Lau C.P."/>
            <person name="Li Y."/>
            <person name="Huang Z.M."/>
            <person name="Ba J.G."/>
            <person name="Yim A.K."/>
            <person name="Ouyang C.Y."/>
            <person name="Ngai S.M."/>
            <person name="Chan T.F."/>
            <person name="Leung E.L."/>
            <person name="Liu L."/>
            <person name="Liu Z.G."/>
            <person name="Tsui S.K."/>
        </authorList>
    </citation>
    <scope>NUCLEOTIDE SEQUENCE [LARGE SCALE GENOMIC DNA]</scope>
    <source>
        <strain evidence="2">Derp</strain>
    </source>
</reference>
<reference evidence="2 3" key="2">
    <citation type="journal article" date="2022" name="Mol. Biol. Evol.">
        <title>Comparative Genomics Reveals Insights into the Divergent Evolution of Astigmatic Mites and Household Pest Adaptations.</title>
        <authorList>
            <person name="Xiong Q."/>
            <person name="Wan A.T."/>
            <person name="Liu X."/>
            <person name="Fung C.S."/>
            <person name="Xiao X."/>
            <person name="Malainual N."/>
            <person name="Hou J."/>
            <person name="Wang L."/>
            <person name="Wang M."/>
            <person name="Yang K.Y."/>
            <person name="Cui Y."/>
            <person name="Leung E.L."/>
            <person name="Nong W."/>
            <person name="Shin S.K."/>
            <person name="Au S.W."/>
            <person name="Jeong K.Y."/>
            <person name="Chew F.T."/>
            <person name="Hui J.H."/>
            <person name="Leung T.F."/>
            <person name="Tungtrongchitr A."/>
            <person name="Zhong N."/>
            <person name="Liu Z."/>
            <person name="Tsui S.K."/>
        </authorList>
    </citation>
    <scope>NUCLEOTIDE SEQUENCE [LARGE SCALE GENOMIC DNA]</scope>
    <source>
        <strain evidence="2">Derp</strain>
    </source>
</reference>
<name>A0ABQ8IX53_DERPT</name>
<keyword evidence="1" id="KW-0812">Transmembrane</keyword>